<evidence type="ECO:0000313" key="1">
    <source>
        <dbReference type="EMBL" id="KAF2189784.1"/>
    </source>
</evidence>
<evidence type="ECO:0000313" key="2">
    <source>
        <dbReference type="Proteomes" id="UP000800200"/>
    </source>
</evidence>
<protein>
    <submittedName>
        <fullName evidence="1">Uncharacterized protein</fullName>
    </submittedName>
</protein>
<proteinExistence type="predicted"/>
<dbReference type="AlphaFoldDB" id="A0A6A6EDG8"/>
<dbReference type="Proteomes" id="UP000800200">
    <property type="component" value="Unassembled WGS sequence"/>
</dbReference>
<sequence>MGPGFPSLLMLLLGAPSFGLFSEFPYFKCTSLVLSILTWVSGSEHGYITAITSFGSQQPHLGLVVVATFISRYSMIFHDSKTRVTFLPCCRYTLRSDGTGHRAQGRAPMHIRTILHHQLHYLELTWLLELHLFKISSVDQGKQF</sequence>
<organism evidence="1 2">
    <name type="scientific">Zopfia rhizophila CBS 207.26</name>
    <dbReference type="NCBI Taxonomy" id="1314779"/>
    <lineage>
        <taxon>Eukaryota</taxon>
        <taxon>Fungi</taxon>
        <taxon>Dikarya</taxon>
        <taxon>Ascomycota</taxon>
        <taxon>Pezizomycotina</taxon>
        <taxon>Dothideomycetes</taxon>
        <taxon>Dothideomycetes incertae sedis</taxon>
        <taxon>Zopfiaceae</taxon>
        <taxon>Zopfia</taxon>
    </lineage>
</organism>
<keyword evidence="2" id="KW-1185">Reference proteome</keyword>
<dbReference type="EMBL" id="ML994620">
    <property type="protein sequence ID" value="KAF2189784.1"/>
    <property type="molecule type" value="Genomic_DNA"/>
</dbReference>
<name>A0A6A6EDG8_9PEZI</name>
<gene>
    <name evidence="1" type="ORF">K469DRAFT_47918</name>
</gene>
<accession>A0A6A6EDG8</accession>
<reference evidence="1" key="1">
    <citation type="journal article" date="2020" name="Stud. Mycol.">
        <title>101 Dothideomycetes genomes: a test case for predicting lifestyles and emergence of pathogens.</title>
        <authorList>
            <person name="Haridas S."/>
            <person name="Albert R."/>
            <person name="Binder M."/>
            <person name="Bloem J."/>
            <person name="Labutti K."/>
            <person name="Salamov A."/>
            <person name="Andreopoulos B."/>
            <person name="Baker S."/>
            <person name="Barry K."/>
            <person name="Bills G."/>
            <person name="Bluhm B."/>
            <person name="Cannon C."/>
            <person name="Castanera R."/>
            <person name="Culley D."/>
            <person name="Daum C."/>
            <person name="Ezra D."/>
            <person name="Gonzalez J."/>
            <person name="Henrissat B."/>
            <person name="Kuo A."/>
            <person name="Liang C."/>
            <person name="Lipzen A."/>
            <person name="Lutzoni F."/>
            <person name="Magnuson J."/>
            <person name="Mondo S."/>
            <person name="Nolan M."/>
            <person name="Ohm R."/>
            <person name="Pangilinan J."/>
            <person name="Park H.-J."/>
            <person name="Ramirez L."/>
            <person name="Alfaro M."/>
            <person name="Sun H."/>
            <person name="Tritt A."/>
            <person name="Yoshinaga Y."/>
            <person name="Zwiers L.-H."/>
            <person name="Turgeon B."/>
            <person name="Goodwin S."/>
            <person name="Spatafora J."/>
            <person name="Crous P."/>
            <person name="Grigoriev I."/>
        </authorList>
    </citation>
    <scope>NUCLEOTIDE SEQUENCE</scope>
    <source>
        <strain evidence="1">CBS 207.26</strain>
    </source>
</reference>